<dbReference type="Pfam" id="PF00355">
    <property type="entry name" value="Rieske"/>
    <property type="match status" value="1"/>
</dbReference>
<keyword evidence="2" id="KW-0479">Metal-binding</keyword>
<feature type="domain" description="Rieske" evidence="6">
    <location>
        <begin position="199"/>
        <end position="295"/>
    </location>
</feature>
<feature type="transmembrane region" description="Helical" evidence="5">
    <location>
        <begin position="83"/>
        <end position="109"/>
    </location>
</feature>
<keyword evidence="4" id="KW-0411">Iron-sulfur</keyword>
<organism evidence="7">
    <name type="scientific">freshwater metagenome</name>
    <dbReference type="NCBI Taxonomy" id="449393"/>
    <lineage>
        <taxon>unclassified sequences</taxon>
        <taxon>metagenomes</taxon>
        <taxon>ecological metagenomes</taxon>
    </lineage>
</organism>
<dbReference type="SUPFAM" id="SSF50022">
    <property type="entry name" value="ISP domain"/>
    <property type="match status" value="1"/>
</dbReference>
<dbReference type="InterPro" id="IPR007301">
    <property type="entry name" value="DoxD"/>
</dbReference>
<feature type="transmembrane region" description="Helical" evidence="5">
    <location>
        <begin position="167"/>
        <end position="184"/>
    </location>
</feature>
<dbReference type="PROSITE" id="PS51296">
    <property type="entry name" value="RIESKE"/>
    <property type="match status" value="1"/>
</dbReference>
<evidence type="ECO:0000256" key="5">
    <source>
        <dbReference type="SAM" id="Phobius"/>
    </source>
</evidence>
<dbReference type="Gene3D" id="2.102.10.10">
    <property type="entry name" value="Rieske [2Fe-2S] iron-sulphur domain"/>
    <property type="match status" value="1"/>
</dbReference>
<dbReference type="PANTHER" id="PTHR39157:SF1">
    <property type="entry name" value="DOXX FAMILY PROTEIN"/>
    <property type="match status" value="1"/>
</dbReference>
<dbReference type="InterPro" id="IPR036922">
    <property type="entry name" value="Rieske_2Fe-2S_sf"/>
</dbReference>
<evidence type="ECO:0000259" key="6">
    <source>
        <dbReference type="PROSITE" id="PS51296"/>
    </source>
</evidence>
<evidence type="ECO:0000256" key="1">
    <source>
        <dbReference type="ARBA" id="ARBA00022714"/>
    </source>
</evidence>
<keyword evidence="1" id="KW-0001">2Fe-2S</keyword>
<accession>A0A6J6LZ16</accession>
<evidence type="ECO:0000313" key="10">
    <source>
        <dbReference type="EMBL" id="CAB5050485.1"/>
    </source>
</evidence>
<keyword evidence="5" id="KW-0472">Membrane</keyword>
<evidence type="ECO:0000256" key="4">
    <source>
        <dbReference type="ARBA" id="ARBA00023014"/>
    </source>
</evidence>
<dbReference type="GO" id="GO:0051537">
    <property type="term" value="F:2 iron, 2 sulfur cluster binding"/>
    <property type="evidence" value="ECO:0007669"/>
    <property type="project" value="UniProtKB-KW"/>
</dbReference>
<dbReference type="EMBL" id="CAFBQB010000035">
    <property type="protein sequence ID" value="CAB5041103.1"/>
    <property type="molecule type" value="Genomic_DNA"/>
</dbReference>
<dbReference type="EMBL" id="CAEZWP010000082">
    <property type="protein sequence ID" value="CAB4667051.1"/>
    <property type="molecule type" value="Genomic_DNA"/>
</dbReference>
<dbReference type="GO" id="GO:0046872">
    <property type="term" value="F:metal ion binding"/>
    <property type="evidence" value="ECO:0007669"/>
    <property type="project" value="UniProtKB-KW"/>
</dbReference>
<dbReference type="CDD" id="cd03467">
    <property type="entry name" value="Rieske"/>
    <property type="match status" value="1"/>
</dbReference>
<feature type="transmembrane region" description="Helical" evidence="5">
    <location>
        <begin position="129"/>
        <end position="147"/>
    </location>
</feature>
<dbReference type="PANTHER" id="PTHR39157">
    <property type="entry name" value="INTEGRAL MEMBRANE PROTEIN-RELATED"/>
    <property type="match status" value="1"/>
</dbReference>
<dbReference type="EMBL" id="CAFBQE010000063">
    <property type="protein sequence ID" value="CAB5050485.1"/>
    <property type="molecule type" value="Genomic_DNA"/>
</dbReference>
<evidence type="ECO:0000256" key="3">
    <source>
        <dbReference type="ARBA" id="ARBA00023004"/>
    </source>
</evidence>
<reference evidence="7" key="1">
    <citation type="submission" date="2020-05" db="EMBL/GenBank/DDBJ databases">
        <authorList>
            <person name="Chiriac C."/>
            <person name="Salcher M."/>
            <person name="Ghai R."/>
            <person name="Kavagutti S V."/>
        </authorList>
    </citation>
    <scope>NUCLEOTIDE SEQUENCE</scope>
</reference>
<evidence type="ECO:0000313" key="8">
    <source>
        <dbReference type="EMBL" id="CAB4843360.1"/>
    </source>
</evidence>
<evidence type="ECO:0000313" key="9">
    <source>
        <dbReference type="EMBL" id="CAB5041103.1"/>
    </source>
</evidence>
<evidence type="ECO:0000256" key="2">
    <source>
        <dbReference type="ARBA" id="ARBA00022723"/>
    </source>
</evidence>
<sequence length="296" mass="31468">MSHSQNFFRSASSSWRSQSAGLRILRLWLGITWIYAGWDKASDGGFLSRGSSTFIGTQLSGYSTQSPLGAGVFNKLIEHSIQVGLLVMVGEFAIGLATLLWVAPTLAAFAGFSMSLSLWLASSFHVSPYFLASDTAYAVLWLSYLLLIKNNRKGFSMSLERRGVMRIAIIGGLSVALAGVGKFFTPKAMQDSANAATSTKIVKLASLKVGATKNFVLADGAPAILFRTKTGVFAYSAICTHQGCTVAYDPAKKIMKCPCHGAEFDPLKSAKPVVGPAINPLGAVKVAISGAWVILT</sequence>
<dbReference type="EMBL" id="CAFAZY010000088">
    <property type="protein sequence ID" value="CAB4843360.1"/>
    <property type="molecule type" value="Genomic_DNA"/>
</dbReference>
<dbReference type="AlphaFoldDB" id="A0A6J6LZ16"/>
<keyword evidence="5" id="KW-0812">Transmembrane</keyword>
<proteinExistence type="predicted"/>
<evidence type="ECO:0000313" key="7">
    <source>
        <dbReference type="EMBL" id="CAB4667051.1"/>
    </source>
</evidence>
<dbReference type="Pfam" id="PF04173">
    <property type="entry name" value="DoxD"/>
    <property type="match status" value="1"/>
</dbReference>
<name>A0A6J6LZ16_9ZZZZ</name>
<dbReference type="InterPro" id="IPR017941">
    <property type="entry name" value="Rieske_2Fe-2S"/>
</dbReference>
<protein>
    <submittedName>
        <fullName evidence="7">Unannotated protein</fullName>
    </submittedName>
</protein>
<keyword evidence="5" id="KW-1133">Transmembrane helix</keyword>
<keyword evidence="3" id="KW-0408">Iron</keyword>
<gene>
    <name evidence="7" type="ORF">UFOPK2265_01141</name>
    <name evidence="8" type="ORF">UFOPK3255_00724</name>
    <name evidence="9" type="ORF">UFOPK4248_00390</name>
    <name evidence="10" type="ORF">UFOPK4284_00890</name>
</gene>